<dbReference type="EMBL" id="JARQZJ010000121">
    <property type="protein sequence ID" value="KAK9887850.1"/>
    <property type="molecule type" value="Genomic_DNA"/>
</dbReference>
<proteinExistence type="predicted"/>
<dbReference type="Proteomes" id="UP001431783">
    <property type="component" value="Unassembled WGS sequence"/>
</dbReference>
<evidence type="ECO:0000313" key="2">
    <source>
        <dbReference type="Proteomes" id="UP001431783"/>
    </source>
</evidence>
<evidence type="ECO:0000313" key="1">
    <source>
        <dbReference type="EMBL" id="KAK9887850.1"/>
    </source>
</evidence>
<comment type="caution">
    <text evidence="1">The sequence shown here is derived from an EMBL/GenBank/DDBJ whole genome shotgun (WGS) entry which is preliminary data.</text>
</comment>
<sequence>MPVYVPWTPFTLRRLSETGKENLLTKVIDYEADIKSGENAENTFSLTAIIGHPEEMTNVFSIRRKRGTMRKGSAILRRVFPCRKTVVLGSCFEIFFRVSVLFNCRREIVAVSEVINCRLHDISQKTQWENKYSITNRVAKVIPDGTALETGRGSNESN</sequence>
<name>A0AAW1V2Z5_9CUCU</name>
<gene>
    <name evidence="1" type="ORF">WA026_000157</name>
</gene>
<organism evidence="1 2">
    <name type="scientific">Henosepilachna vigintioctopunctata</name>
    <dbReference type="NCBI Taxonomy" id="420089"/>
    <lineage>
        <taxon>Eukaryota</taxon>
        <taxon>Metazoa</taxon>
        <taxon>Ecdysozoa</taxon>
        <taxon>Arthropoda</taxon>
        <taxon>Hexapoda</taxon>
        <taxon>Insecta</taxon>
        <taxon>Pterygota</taxon>
        <taxon>Neoptera</taxon>
        <taxon>Endopterygota</taxon>
        <taxon>Coleoptera</taxon>
        <taxon>Polyphaga</taxon>
        <taxon>Cucujiformia</taxon>
        <taxon>Coccinelloidea</taxon>
        <taxon>Coccinellidae</taxon>
        <taxon>Epilachninae</taxon>
        <taxon>Epilachnini</taxon>
        <taxon>Henosepilachna</taxon>
    </lineage>
</organism>
<dbReference type="AlphaFoldDB" id="A0AAW1V2Z5"/>
<keyword evidence="2" id="KW-1185">Reference proteome</keyword>
<protein>
    <submittedName>
        <fullName evidence="1">Uncharacterized protein</fullName>
    </submittedName>
</protein>
<accession>A0AAW1V2Z5</accession>
<reference evidence="1 2" key="1">
    <citation type="submission" date="2023-03" db="EMBL/GenBank/DDBJ databases">
        <title>Genome insight into feeding habits of ladybird beetles.</title>
        <authorList>
            <person name="Li H.-S."/>
            <person name="Huang Y.-H."/>
            <person name="Pang H."/>
        </authorList>
    </citation>
    <scope>NUCLEOTIDE SEQUENCE [LARGE SCALE GENOMIC DNA]</scope>
    <source>
        <strain evidence="1">SYSU_2023b</strain>
        <tissue evidence="1">Whole body</tissue>
    </source>
</reference>